<dbReference type="InterPro" id="IPR037523">
    <property type="entry name" value="VOC_core"/>
</dbReference>
<keyword evidence="3" id="KW-1185">Reference proteome</keyword>
<dbReference type="PANTHER" id="PTHR36503:SF1">
    <property type="entry name" value="BLR2520 PROTEIN"/>
    <property type="match status" value="1"/>
</dbReference>
<accession>A0A840R7T2</accession>
<dbReference type="InterPro" id="IPR029068">
    <property type="entry name" value="Glyas_Bleomycin-R_OHBP_Dase"/>
</dbReference>
<dbReference type="PANTHER" id="PTHR36503">
    <property type="entry name" value="BLR2520 PROTEIN"/>
    <property type="match status" value="1"/>
</dbReference>
<organism evidence="2 3">
    <name type="scientific">Silvimonas terrae</name>
    <dbReference type="NCBI Taxonomy" id="300266"/>
    <lineage>
        <taxon>Bacteria</taxon>
        <taxon>Pseudomonadati</taxon>
        <taxon>Pseudomonadota</taxon>
        <taxon>Betaproteobacteria</taxon>
        <taxon>Neisseriales</taxon>
        <taxon>Chitinibacteraceae</taxon>
        <taxon>Silvimonas</taxon>
    </lineage>
</organism>
<proteinExistence type="predicted"/>
<dbReference type="Gene3D" id="3.10.180.10">
    <property type="entry name" value="2,3-Dihydroxybiphenyl 1,2-Dioxygenase, domain 1"/>
    <property type="match status" value="1"/>
</dbReference>
<evidence type="ECO:0000313" key="2">
    <source>
        <dbReference type="EMBL" id="MBB5189389.1"/>
    </source>
</evidence>
<comment type="caution">
    <text evidence="2">The sequence shown here is derived from an EMBL/GenBank/DDBJ whole genome shotgun (WGS) entry which is preliminary data.</text>
</comment>
<dbReference type="InterPro" id="IPR004360">
    <property type="entry name" value="Glyas_Fos-R_dOase_dom"/>
</dbReference>
<feature type="domain" description="VOC" evidence="1">
    <location>
        <begin position="4"/>
        <end position="126"/>
    </location>
</feature>
<dbReference type="EMBL" id="JACHHN010000001">
    <property type="protein sequence ID" value="MBB5189389.1"/>
    <property type="molecule type" value="Genomic_DNA"/>
</dbReference>
<name>A0A840R7T2_9NEIS</name>
<dbReference type="PROSITE" id="PS51819">
    <property type="entry name" value="VOC"/>
    <property type="match status" value="1"/>
</dbReference>
<evidence type="ECO:0000259" key="1">
    <source>
        <dbReference type="PROSITE" id="PS51819"/>
    </source>
</evidence>
<dbReference type="Proteomes" id="UP000543030">
    <property type="component" value="Unassembled WGS sequence"/>
</dbReference>
<dbReference type="RefSeq" id="WP_184096458.1">
    <property type="nucleotide sequence ID" value="NZ_JACHHN010000001.1"/>
</dbReference>
<sequence length="139" mass="14485">MRPRLNLVLLGVADVARATAFYQALGWTLAATSHAGFAKFDLGGVVLGLLARDAMAQDCNSATPQGHGFGGMALAYVAHQPAEVAQTLALAAAAGGSIVKPATENAWGIAGYFKDPDGHLFEVVYEDGWVFDATDHLVV</sequence>
<dbReference type="SUPFAM" id="SSF54593">
    <property type="entry name" value="Glyoxalase/Bleomycin resistance protein/Dihydroxybiphenyl dioxygenase"/>
    <property type="match status" value="1"/>
</dbReference>
<evidence type="ECO:0000313" key="3">
    <source>
        <dbReference type="Proteomes" id="UP000543030"/>
    </source>
</evidence>
<protein>
    <recommendedName>
        <fullName evidence="1">VOC domain-containing protein</fullName>
    </recommendedName>
</protein>
<dbReference type="Pfam" id="PF00903">
    <property type="entry name" value="Glyoxalase"/>
    <property type="match status" value="1"/>
</dbReference>
<gene>
    <name evidence="2" type="ORF">HNQ50_000099</name>
</gene>
<dbReference type="AlphaFoldDB" id="A0A840R7T2"/>
<reference evidence="2 3" key="1">
    <citation type="submission" date="2020-08" db="EMBL/GenBank/DDBJ databases">
        <title>Genomic Encyclopedia of Type Strains, Phase IV (KMG-IV): sequencing the most valuable type-strain genomes for metagenomic binning, comparative biology and taxonomic classification.</title>
        <authorList>
            <person name="Goeker M."/>
        </authorList>
    </citation>
    <scope>NUCLEOTIDE SEQUENCE [LARGE SCALE GENOMIC DNA]</scope>
    <source>
        <strain evidence="2 3">DSM 18233</strain>
    </source>
</reference>